<dbReference type="EMBL" id="JAHESF010000011">
    <property type="protein sequence ID" value="MBT1697799.1"/>
    <property type="molecule type" value="Genomic_DNA"/>
</dbReference>
<dbReference type="FunFam" id="2.70.70.10:FF:000006">
    <property type="entry name" value="M23 family peptidase"/>
    <property type="match status" value="1"/>
</dbReference>
<dbReference type="SUPFAM" id="SSF51261">
    <property type="entry name" value="Duplicated hybrid motif"/>
    <property type="match status" value="1"/>
</dbReference>
<feature type="domain" description="M23ase beta-sheet core" evidence="2">
    <location>
        <begin position="199"/>
        <end position="293"/>
    </location>
</feature>
<dbReference type="AlphaFoldDB" id="A0AAP2DPB4"/>
<dbReference type="Proteomes" id="UP001319200">
    <property type="component" value="Unassembled WGS sequence"/>
</dbReference>
<dbReference type="InterPro" id="IPR050570">
    <property type="entry name" value="Cell_wall_metabolism_enzyme"/>
</dbReference>
<protein>
    <submittedName>
        <fullName evidence="3">M23 family metallopeptidase</fullName>
    </submittedName>
</protein>
<sequence length="321" mass="37183">MARTKFKYNSETCRYEPFYVKGKTLRKRMLVFILLSFMLAAGGYFWLNNYFETIDELLLEQKNQALKIEWDILRHRVKHVSKDLAHFIDKDDHNYRVILDSPPLSQSIREAGVGGSEKINHKSLKDFPEVLREYTAVEKLQHQLEVEVQSYKEINQMLDRKIAIWAAKPAIQPLSNKDLTYLHTTYGSRMHPILGFIRGHKGLDFSADTGTPVYATGDGRVKNAYYSESFGNVIFLDHLYGYETRYAHLSKFNVKNGQQVKRGEVIGYVGSTGLSGGPHLHYEVLYHDEHINPINFFQRDLNNQEYEKLIELASHPQPPLD</sequence>
<comment type="caution">
    <text evidence="3">The sequence shown here is derived from an EMBL/GenBank/DDBJ whole genome shotgun (WGS) entry which is preliminary data.</text>
</comment>
<dbReference type="GO" id="GO:0004222">
    <property type="term" value="F:metalloendopeptidase activity"/>
    <property type="evidence" value="ECO:0007669"/>
    <property type="project" value="TreeGrafter"/>
</dbReference>
<proteinExistence type="predicted"/>
<dbReference type="PANTHER" id="PTHR21666">
    <property type="entry name" value="PEPTIDASE-RELATED"/>
    <property type="match status" value="1"/>
</dbReference>
<evidence type="ECO:0000313" key="3">
    <source>
        <dbReference type="EMBL" id="MBT1697799.1"/>
    </source>
</evidence>
<evidence type="ECO:0000256" key="1">
    <source>
        <dbReference type="SAM" id="Phobius"/>
    </source>
</evidence>
<dbReference type="InterPro" id="IPR016047">
    <property type="entry name" value="M23ase_b-sheet_dom"/>
</dbReference>
<keyword evidence="1" id="KW-0472">Membrane</keyword>
<feature type="transmembrane region" description="Helical" evidence="1">
    <location>
        <begin position="29"/>
        <end position="47"/>
    </location>
</feature>
<accession>A0AAP2DPB4</accession>
<keyword evidence="4" id="KW-1185">Reference proteome</keyword>
<dbReference type="InterPro" id="IPR011055">
    <property type="entry name" value="Dup_hybrid_motif"/>
</dbReference>
<dbReference type="PANTHER" id="PTHR21666:SF286">
    <property type="entry name" value="LIPOPROTEIN NLPD"/>
    <property type="match status" value="1"/>
</dbReference>
<dbReference type="Gene3D" id="2.70.70.10">
    <property type="entry name" value="Glucose Permease (Domain IIA)"/>
    <property type="match status" value="1"/>
</dbReference>
<keyword evidence="1" id="KW-1133">Transmembrane helix</keyword>
<dbReference type="Pfam" id="PF01551">
    <property type="entry name" value="Peptidase_M23"/>
    <property type="match status" value="1"/>
</dbReference>
<name>A0AAP2DPB4_9BACT</name>
<organism evidence="3 4">
    <name type="scientific">Chryseosolibacter histidini</name>
    <dbReference type="NCBI Taxonomy" id="2782349"/>
    <lineage>
        <taxon>Bacteria</taxon>
        <taxon>Pseudomonadati</taxon>
        <taxon>Bacteroidota</taxon>
        <taxon>Cytophagia</taxon>
        <taxon>Cytophagales</taxon>
        <taxon>Chryseotaleaceae</taxon>
        <taxon>Chryseosolibacter</taxon>
    </lineage>
</organism>
<dbReference type="CDD" id="cd12797">
    <property type="entry name" value="M23_peptidase"/>
    <property type="match status" value="1"/>
</dbReference>
<keyword evidence="1" id="KW-0812">Transmembrane</keyword>
<evidence type="ECO:0000313" key="4">
    <source>
        <dbReference type="Proteomes" id="UP001319200"/>
    </source>
</evidence>
<evidence type="ECO:0000259" key="2">
    <source>
        <dbReference type="Pfam" id="PF01551"/>
    </source>
</evidence>
<dbReference type="RefSeq" id="WP_254163672.1">
    <property type="nucleotide sequence ID" value="NZ_JAHESF010000011.1"/>
</dbReference>
<gene>
    <name evidence="3" type="ORF">KK083_12980</name>
</gene>
<reference evidence="3 4" key="1">
    <citation type="submission" date="2021-05" db="EMBL/GenBank/DDBJ databases">
        <title>A Polyphasic approach of four new species of the genus Ohtaekwangia: Ohtaekwangia histidinii sp. nov., Ohtaekwangia cretensis sp. nov., Ohtaekwangia indiensis sp. nov., Ohtaekwangia reichenbachii sp. nov. from diverse environment.</title>
        <authorList>
            <person name="Octaviana S."/>
        </authorList>
    </citation>
    <scope>NUCLEOTIDE SEQUENCE [LARGE SCALE GENOMIC DNA]</scope>
    <source>
        <strain evidence="3 4">PWU4</strain>
    </source>
</reference>